<keyword evidence="1" id="KW-0812">Transmembrane</keyword>
<reference evidence="2 3" key="1">
    <citation type="submission" date="2019-03" db="EMBL/GenBank/DDBJ databases">
        <title>Freshwater and sediment microbial communities from various areas in North America, analyzing microbe dynamics in response to fracking.</title>
        <authorList>
            <person name="Lamendella R."/>
        </authorList>
    </citation>
    <scope>NUCLEOTIDE SEQUENCE [LARGE SCALE GENOMIC DNA]</scope>
    <source>
        <strain evidence="2 3">1_TX</strain>
    </source>
</reference>
<dbReference type="Proteomes" id="UP000295150">
    <property type="component" value="Unassembled WGS sequence"/>
</dbReference>
<feature type="transmembrane region" description="Helical" evidence="1">
    <location>
        <begin position="29"/>
        <end position="51"/>
    </location>
</feature>
<dbReference type="OrthoDB" id="9794066at2"/>
<protein>
    <submittedName>
        <fullName evidence="2">Putative membrane protein YqhA</fullName>
    </submittedName>
</protein>
<dbReference type="AlphaFoldDB" id="A0A4R6I6D8"/>
<keyword evidence="1" id="KW-1133">Transmembrane helix</keyword>
<feature type="transmembrane region" description="Helical" evidence="1">
    <location>
        <begin position="131"/>
        <end position="152"/>
    </location>
</feature>
<organism evidence="2 3">
    <name type="scientific">Halomonas ventosae</name>
    <dbReference type="NCBI Taxonomy" id="229007"/>
    <lineage>
        <taxon>Bacteria</taxon>
        <taxon>Pseudomonadati</taxon>
        <taxon>Pseudomonadota</taxon>
        <taxon>Gammaproteobacteria</taxon>
        <taxon>Oceanospirillales</taxon>
        <taxon>Halomonadaceae</taxon>
        <taxon>Halomonas</taxon>
    </lineage>
</organism>
<proteinExistence type="predicted"/>
<dbReference type="PANTHER" id="PTHR31721">
    <property type="entry name" value="OS06G0710300 PROTEIN"/>
    <property type="match status" value="1"/>
</dbReference>
<dbReference type="RefSeq" id="WP_133481220.1">
    <property type="nucleotide sequence ID" value="NZ_SNWH01000001.1"/>
</dbReference>
<evidence type="ECO:0000256" key="1">
    <source>
        <dbReference type="SAM" id="Phobius"/>
    </source>
</evidence>
<name>A0A4R6I6D8_9GAMM</name>
<accession>A0A4R6I6D8</accession>
<sequence>MDPDSRPEPRTTRSELERRFETFLWSSRLMVLLAVVPALLGALVLFVIASLDILSVLADTWRHYAGGGADIHKSVVTDIIVAVDIYLIALVLMIFALGVYKLFISRIEPAEGRDPHHPFNVQSLDQLKDKIARVVILAVIIEFFRAVVGISFATPLDAIYLALSVLALSLALYLMALAHKQE</sequence>
<dbReference type="Pfam" id="PF03350">
    <property type="entry name" value="UPF0114"/>
    <property type="match status" value="1"/>
</dbReference>
<dbReference type="PIRSF" id="PIRSF026509">
    <property type="entry name" value="UCP026509"/>
    <property type="match status" value="1"/>
</dbReference>
<feature type="transmembrane region" description="Helical" evidence="1">
    <location>
        <begin position="158"/>
        <end position="178"/>
    </location>
</feature>
<feature type="transmembrane region" description="Helical" evidence="1">
    <location>
        <begin position="79"/>
        <end position="103"/>
    </location>
</feature>
<dbReference type="PANTHER" id="PTHR31721:SF4">
    <property type="entry name" value="OS06G0710300 PROTEIN"/>
    <property type="match status" value="1"/>
</dbReference>
<evidence type="ECO:0000313" key="2">
    <source>
        <dbReference type="EMBL" id="TDO16698.1"/>
    </source>
</evidence>
<comment type="caution">
    <text evidence="2">The sequence shown here is derived from an EMBL/GenBank/DDBJ whole genome shotgun (WGS) entry which is preliminary data.</text>
</comment>
<gene>
    <name evidence="2" type="ORF">DFO68_101227</name>
</gene>
<dbReference type="EMBL" id="SNWH01000001">
    <property type="protein sequence ID" value="TDO16698.1"/>
    <property type="molecule type" value="Genomic_DNA"/>
</dbReference>
<keyword evidence="1" id="KW-0472">Membrane</keyword>
<keyword evidence="3" id="KW-1185">Reference proteome</keyword>
<evidence type="ECO:0000313" key="3">
    <source>
        <dbReference type="Proteomes" id="UP000295150"/>
    </source>
</evidence>
<dbReference type="InterPro" id="IPR005134">
    <property type="entry name" value="UPF0114"/>
</dbReference>